<dbReference type="PANTHER" id="PTHR12526">
    <property type="entry name" value="GLYCOSYLTRANSFERASE"/>
    <property type="match status" value="1"/>
</dbReference>
<dbReference type="SUPFAM" id="SSF53756">
    <property type="entry name" value="UDP-Glycosyltransferase/glycogen phosphorylase"/>
    <property type="match status" value="1"/>
</dbReference>
<evidence type="ECO:0000313" key="3">
    <source>
        <dbReference type="EMBL" id="AIG56948.1"/>
    </source>
</evidence>
<gene>
    <name evidence="3" type="primary">pglH</name>
</gene>
<name>A0A075TFV7_ECOLX</name>
<protein>
    <submittedName>
        <fullName evidence="3">GalNAc-alpha-(1-&gt;Feature gb|4)-GalNAc-alpha-(1-&gt;Feature gb|3)-diNAcBac-PP-undecaprenol alpha-1,4-N-acetyl-D-galactosaminyltransferase</fullName>
    </submittedName>
    <submittedName>
        <fullName evidence="4">Putative glycosyltransferase</fullName>
    </submittedName>
</protein>
<evidence type="ECO:0000259" key="2">
    <source>
        <dbReference type="Pfam" id="PF13439"/>
    </source>
</evidence>
<organism evidence="3">
    <name type="scientific">Escherichia coli</name>
    <dbReference type="NCBI Taxonomy" id="562"/>
    <lineage>
        <taxon>Bacteria</taxon>
        <taxon>Pseudomonadati</taxon>
        <taxon>Pseudomonadota</taxon>
        <taxon>Gammaproteobacteria</taxon>
        <taxon>Enterobacterales</taxon>
        <taxon>Enterobacteriaceae</taxon>
        <taxon>Escherichia</taxon>
    </lineage>
</organism>
<dbReference type="GO" id="GO:1901135">
    <property type="term" value="P:carbohydrate derivative metabolic process"/>
    <property type="evidence" value="ECO:0007669"/>
    <property type="project" value="UniProtKB-ARBA"/>
</dbReference>
<dbReference type="InterPro" id="IPR028098">
    <property type="entry name" value="Glyco_trans_4-like_N"/>
</dbReference>
<evidence type="ECO:0000313" key="4">
    <source>
        <dbReference type="EMBL" id="BAQ02089.1"/>
    </source>
</evidence>
<dbReference type="PANTHER" id="PTHR12526:SF630">
    <property type="entry name" value="GLYCOSYLTRANSFERASE"/>
    <property type="match status" value="1"/>
</dbReference>
<dbReference type="InterPro" id="IPR001296">
    <property type="entry name" value="Glyco_trans_1"/>
</dbReference>
<dbReference type="EMBL" id="KJ739600">
    <property type="protein sequence ID" value="AIG56948.1"/>
    <property type="molecule type" value="Genomic_DNA"/>
</dbReference>
<reference evidence="3" key="2">
    <citation type="journal article" date="2016" name="PLoS ONE">
        <title>Comparison of O-Antigen Gene Clusters of All O-Serogroups of Escherichia coli and Proposal for Adopting a New Nomenclature for O-Typing.</title>
        <authorList>
            <person name="DebRoy C."/>
            <person name="Fratamico P.M."/>
            <person name="Yan X."/>
            <person name="Baranzoni G."/>
            <person name="Liu Y."/>
            <person name="Needleman D.S."/>
            <person name="Tebbs R."/>
            <person name="O'Connell C.D."/>
            <person name="Allred A."/>
            <person name="Swimley M."/>
            <person name="Mwangi M."/>
            <person name="Kapur V."/>
            <person name="Raygoza Garay J.A."/>
            <person name="Roberts E.L."/>
            <person name="Katani R."/>
        </authorList>
    </citation>
    <scope>NUCLEOTIDE SEQUENCE</scope>
    <source>
        <strain evidence="3">SSI 81829</strain>
    </source>
</reference>
<dbReference type="Gene3D" id="3.40.50.2000">
    <property type="entry name" value="Glycogen Phosphorylase B"/>
    <property type="match status" value="2"/>
</dbReference>
<dbReference type="Pfam" id="PF13439">
    <property type="entry name" value="Glyco_transf_4"/>
    <property type="match status" value="1"/>
</dbReference>
<dbReference type="AlphaFoldDB" id="A0A075TFV7"/>
<reference evidence="4" key="1">
    <citation type="journal article" date="2014" name="DNA Res.">
        <title>A complete view of the genetic diversity of the Escherichia coli O-antigen biosynthesis gene cluster.</title>
        <authorList>
            <person name="Iguchi A."/>
            <person name="Iyoda S."/>
            <person name="Kikuchi T."/>
            <person name="Ogura Y."/>
            <person name="Katsura K."/>
            <person name="Ohnishi M."/>
            <person name="Hayashi T."/>
            <person name="Thomson N.R."/>
        </authorList>
    </citation>
    <scope>NUCLEOTIDE SEQUENCE</scope>
    <source>
        <strain evidence="4">559-59</strain>
    </source>
</reference>
<evidence type="ECO:0000259" key="1">
    <source>
        <dbReference type="Pfam" id="PF00534"/>
    </source>
</evidence>
<sequence length="367" mass="42327">MAVKKKICFFAIDLYERGGLQRVTIDIANQLSNYCEVYILTFQNEGFNSFAYRLDKRVQVTYLKRMCKTRTLKRKAQSILQMCHIRRYLKLHNFDSFISVGMASVVWTCIPQLMLRCRYICWDHTSFLRTDTWAVRGRRLSRLFADKIVVLTSKDAALWKSSKVSVIYNPSPFDIRRADCEISRYRKKNQIVSLGRFVPVKGFDRLLDIWKIVNSKCSDPFSLMLIGEGPLKEHLTERIVNENIPNISIEPFTENINIVYCESKIQLLTSTFEGLSMVLIEGMTYCLPAISFDIPSGPGEIVDDGITGYLVEDNENEVFADKIILLMSNDSLLFKLSDNCKKKRNIFDASEIIDHWLSLLNIKCGKA</sequence>
<accession>A0A075TFV7</accession>
<keyword evidence="3" id="KW-0808">Transferase</keyword>
<dbReference type="EMBL" id="AB812083">
    <property type="protein sequence ID" value="BAQ02089.1"/>
    <property type="molecule type" value="Genomic_DNA"/>
</dbReference>
<proteinExistence type="predicted"/>
<feature type="domain" description="Glycosyltransferase subfamily 4-like N-terminal" evidence="2">
    <location>
        <begin position="18"/>
        <end position="170"/>
    </location>
</feature>
<feature type="domain" description="Glycosyl transferase family 1" evidence="1">
    <location>
        <begin position="184"/>
        <end position="342"/>
    </location>
</feature>
<dbReference type="RefSeq" id="WP_000279231.1">
    <property type="nucleotide sequence ID" value="NZ_JAAKBU010000010.1"/>
</dbReference>
<dbReference type="Pfam" id="PF00534">
    <property type="entry name" value="Glycos_transf_1"/>
    <property type="match status" value="1"/>
</dbReference>
<dbReference type="GO" id="GO:0016757">
    <property type="term" value="F:glycosyltransferase activity"/>
    <property type="evidence" value="ECO:0007669"/>
    <property type="project" value="InterPro"/>
</dbReference>